<proteinExistence type="predicted"/>
<accession>A0ABD0UG46</accession>
<evidence type="ECO:0000256" key="1">
    <source>
        <dbReference type="SAM" id="MobiDB-lite"/>
    </source>
</evidence>
<evidence type="ECO:0000313" key="2">
    <source>
        <dbReference type="EMBL" id="KAL0911495.1"/>
    </source>
</evidence>
<name>A0ABD0UG46_DENTH</name>
<comment type="caution">
    <text evidence="2">The sequence shown here is derived from an EMBL/GenBank/DDBJ whole genome shotgun (WGS) entry which is preliminary data.</text>
</comment>
<gene>
    <name evidence="2" type="ORF">M5K25_019642</name>
</gene>
<reference evidence="2 3" key="1">
    <citation type="journal article" date="2024" name="Plant Biotechnol. J.">
        <title>Dendrobium thyrsiflorum genome and its molecular insights into genes involved in important horticultural traits.</title>
        <authorList>
            <person name="Chen B."/>
            <person name="Wang J.Y."/>
            <person name="Zheng P.J."/>
            <person name="Li K.L."/>
            <person name="Liang Y.M."/>
            <person name="Chen X.F."/>
            <person name="Zhang C."/>
            <person name="Zhao X."/>
            <person name="He X."/>
            <person name="Zhang G.Q."/>
            <person name="Liu Z.J."/>
            <person name="Xu Q."/>
        </authorList>
    </citation>
    <scope>NUCLEOTIDE SEQUENCE [LARGE SCALE GENOMIC DNA]</scope>
    <source>
        <strain evidence="2">GZMU011</strain>
    </source>
</reference>
<organism evidence="2 3">
    <name type="scientific">Dendrobium thyrsiflorum</name>
    <name type="common">Pinecone-like raceme dendrobium</name>
    <name type="synonym">Orchid</name>
    <dbReference type="NCBI Taxonomy" id="117978"/>
    <lineage>
        <taxon>Eukaryota</taxon>
        <taxon>Viridiplantae</taxon>
        <taxon>Streptophyta</taxon>
        <taxon>Embryophyta</taxon>
        <taxon>Tracheophyta</taxon>
        <taxon>Spermatophyta</taxon>
        <taxon>Magnoliopsida</taxon>
        <taxon>Liliopsida</taxon>
        <taxon>Asparagales</taxon>
        <taxon>Orchidaceae</taxon>
        <taxon>Epidendroideae</taxon>
        <taxon>Malaxideae</taxon>
        <taxon>Dendrobiinae</taxon>
        <taxon>Dendrobium</taxon>
    </lineage>
</organism>
<dbReference type="AlphaFoldDB" id="A0ABD0UG46"/>
<feature type="region of interest" description="Disordered" evidence="1">
    <location>
        <begin position="84"/>
        <end position="130"/>
    </location>
</feature>
<feature type="compositionally biased region" description="Low complexity" evidence="1">
    <location>
        <begin position="114"/>
        <end position="128"/>
    </location>
</feature>
<keyword evidence="3" id="KW-1185">Reference proteome</keyword>
<dbReference type="Proteomes" id="UP001552299">
    <property type="component" value="Unassembled WGS sequence"/>
</dbReference>
<feature type="compositionally biased region" description="Basic and acidic residues" evidence="1">
    <location>
        <begin position="99"/>
        <end position="108"/>
    </location>
</feature>
<sequence length="193" mass="21839">MEEQMRLCIRLATEDSGFHLHTSMDNNIHNLIKRLASGLAKLVQAERHGERGEGLASFRLVRTGSDVRRREVFGYVWLSRTGSARTEGLRPSPGRKHKERETEGEGGRRRSRLASGVRTGAGSSGSRTGRLRELPSGLAFTLYASRPMEEQMRLCIRLATEDSGFHLHTSMDNNIHNLIKRSRDFPYSIHQLK</sequence>
<protein>
    <submittedName>
        <fullName evidence="2">Uncharacterized protein</fullName>
    </submittedName>
</protein>
<dbReference type="EMBL" id="JANQDX010000015">
    <property type="protein sequence ID" value="KAL0911495.1"/>
    <property type="molecule type" value="Genomic_DNA"/>
</dbReference>
<evidence type="ECO:0000313" key="3">
    <source>
        <dbReference type="Proteomes" id="UP001552299"/>
    </source>
</evidence>